<dbReference type="Gene3D" id="3.40.50.150">
    <property type="entry name" value="Vaccinia Virus protein VP39"/>
    <property type="match status" value="1"/>
</dbReference>
<gene>
    <name evidence="1" type="ORF">HMPREF0091_11192</name>
</gene>
<evidence type="ECO:0000313" key="1">
    <source>
        <dbReference type="EMBL" id="EGF22685.1"/>
    </source>
</evidence>
<reference evidence="1 2" key="1">
    <citation type="submission" date="2011-02" db="EMBL/GenBank/DDBJ databases">
        <authorList>
            <person name="Muzny D."/>
            <person name="Qin X."/>
            <person name="Buhay C."/>
            <person name="Dugan-Rocha S."/>
            <person name="Ding Y."/>
            <person name="Chen G."/>
            <person name="Hawes A."/>
            <person name="Holder M."/>
            <person name="Jhangiani S."/>
            <person name="Johnson A."/>
            <person name="Khan Z."/>
            <person name="Li Z."/>
            <person name="Liu W."/>
            <person name="Liu X."/>
            <person name="Perez L."/>
            <person name="Shen H."/>
            <person name="Wang Q."/>
            <person name="Watt J."/>
            <person name="Xi L."/>
            <person name="Xin Y."/>
            <person name="Zhou J."/>
            <person name="Deng J."/>
            <person name="Jiang H."/>
            <person name="Liu Y."/>
            <person name="Qu J."/>
            <person name="Song X.-Z."/>
            <person name="Zhang L."/>
            <person name="Villasana D."/>
            <person name="Johnson A."/>
            <person name="Liu J."/>
            <person name="Liyanage D."/>
            <person name="Lorensuhewa L."/>
            <person name="Robinson T."/>
            <person name="Song A."/>
            <person name="Song B.-B."/>
            <person name="Dinh H."/>
            <person name="Thornton R."/>
            <person name="Coyle M."/>
            <person name="Francisco L."/>
            <person name="Jackson L."/>
            <person name="Javaid M."/>
            <person name="Korchina V."/>
            <person name="Kovar C."/>
            <person name="Mata R."/>
            <person name="Mathew T."/>
            <person name="Ngo R."/>
            <person name="Nguyen L."/>
            <person name="Nguyen N."/>
            <person name="Okwuonu G."/>
            <person name="Ongeri F."/>
            <person name="Pham C."/>
            <person name="Simmons D."/>
            <person name="Wilczek-Boney K."/>
            <person name="Hale W."/>
            <person name="Jakkamsetti A."/>
            <person name="Pham P."/>
            <person name="Ruth R."/>
            <person name="San Lucas F."/>
            <person name="Warren J."/>
            <person name="Zhang J."/>
            <person name="Zhao Z."/>
            <person name="Zhou C."/>
            <person name="Zhu D."/>
            <person name="Lee S."/>
            <person name="Bess C."/>
            <person name="Blankenburg K."/>
            <person name="Forbes L."/>
            <person name="Fu Q."/>
            <person name="Gubbala S."/>
            <person name="Hirani K."/>
            <person name="Jayaseelan J.C."/>
            <person name="Lara F."/>
            <person name="Munidasa M."/>
            <person name="Palculict T."/>
            <person name="Patil S."/>
            <person name="Pu L.-L."/>
            <person name="Saada N."/>
            <person name="Tang L."/>
            <person name="Weissenberger G."/>
            <person name="Zhu Y."/>
            <person name="Hemphill L."/>
            <person name="Shang Y."/>
            <person name="Youmans B."/>
            <person name="Ayvaz T."/>
            <person name="Ross M."/>
            <person name="Santibanez J."/>
            <person name="Aqrawi P."/>
            <person name="Gross S."/>
            <person name="Joshi V."/>
            <person name="Fowler G."/>
            <person name="Nazareth L."/>
            <person name="Reid J."/>
            <person name="Worley K."/>
            <person name="Petrosino J."/>
            <person name="Highlander S."/>
            <person name="Gibbs R."/>
        </authorList>
    </citation>
    <scope>NUCLEOTIDE SEQUENCE [LARGE SCALE GENOMIC DNA]</scope>
    <source>
        <strain evidence="1 2">DSM 15829</strain>
    </source>
</reference>
<dbReference type="EMBL" id="ACGK02000005">
    <property type="protein sequence ID" value="EGF22685.1"/>
    <property type="molecule type" value="Genomic_DNA"/>
</dbReference>
<accession>F1T6V6</accession>
<dbReference type="GeneID" id="93209994"/>
<sequence>MNKQTIQTLVRLTNDFYNKEAQSFSDTRNRPWDGWVYAMDYLLKHGLLTFGNNKVAAVPTLFEQTPLTQTHLCDCIDVACGNLRFLDFLINYLHNNKGYPNAGTKGALSYIGIDKQSTLTRLGMQKLSHTLTQHACVTIHTTDVLSKLMDEHDPLAELTHTTGLMVCFGFMHHIPSFKLRQTFLSALCEHVCRGGIIVLSFWCFGNTEQGRAKAQAQTEEALCALAAQQRYMLDARELENNDYLLGWKHTQGVMRYAHSFSEQEVFGLIASTKTLKLLTHWYADGKDNHSNLYVIAQNVTATH</sequence>
<organism evidence="1 2">
    <name type="scientific">Fannyhessea vaginae DSM 15829</name>
    <dbReference type="NCBI Taxonomy" id="525256"/>
    <lineage>
        <taxon>Bacteria</taxon>
        <taxon>Bacillati</taxon>
        <taxon>Actinomycetota</taxon>
        <taxon>Coriobacteriia</taxon>
        <taxon>Coriobacteriales</taxon>
        <taxon>Atopobiaceae</taxon>
        <taxon>Fannyhessea</taxon>
    </lineage>
</organism>
<dbReference type="AlphaFoldDB" id="F1T6V6"/>
<dbReference type="eggNOG" id="COG0500">
    <property type="taxonomic scope" value="Bacteria"/>
</dbReference>
<dbReference type="Proteomes" id="UP000005947">
    <property type="component" value="Unassembled WGS sequence"/>
</dbReference>
<proteinExistence type="predicted"/>
<dbReference type="SUPFAM" id="SSF53335">
    <property type="entry name" value="S-adenosyl-L-methionine-dependent methyltransferases"/>
    <property type="match status" value="1"/>
</dbReference>
<dbReference type="OrthoDB" id="3178039at2"/>
<dbReference type="InterPro" id="IPR029063">
    <property type="entry name" value="SAM-dependent_MTases_sf"/>
</dbReference>
<evidence type="ECO:0000313" key="2">
    <source>
        <dbReference type="Proteomes" id="UP000005947"/>
    </source>
</evidence>
<keyword evidence="2" id="KW-1185">Reference proteome</keyword>
<evidence type="ECO:0008006" key="3">
    <source>
        <dbReference type="Google" id="ProtNLM"/>
    </source>
</evidence>
<comment type="caution">
    <text evidence="1">The sequence shown here is derived from an EMBL/GenBank/DDBJ whole genome shotgun (WGS) entry which is preliminary data.</text>
</comment>
<protein>
    <recommendedName>
        <fullName evidence="3">Class I SAM-dependent methyltransferase</fullName>
    </recommendedName>
</protein>
<name>F1T6V6_9ACTN</name>
<dbReference type="RefSeq" id="WP_006303402.1">
    <property type="nucleotide sequence ID" value="NZ_ACGK02000005.1"/>
</dbReference>